<dbReference type="InterPro" id="IPR023296">
    <property type="entry name" value="Glyco_hydro_beta-prop_sf"/>
</dbReference>
<organism evidence="4 5">
    <name type="scientific">Marinithermofilum abyssi</name>
    <dbReference type="NCBI Taxonomy" id="1571185"/>
    <lineage>
        <taxon>Bacteria</taxon>
        <taxon>Bacillati</taxon>
        <taxon>Bacillota</taxon>
        <taxon>Bacilli</taxon>
        <taxon>Bacillales</taxon>
        <taxon>Thermoactinomycetaceae</taxon>
        <taxon>Marinithermofilum</taxon>
    </lineage>
</organism>
<dbReference type="Pfam" id="PF04041">
    <property type="entry name" value="Glyco_hydro_130"/>
    <property type="match status" value="1"/>
</dbReference>
<protein>
    <submittedName>
        <fullName evidence="4">Glycosylase</fullName>
    </submittedName>
</protein>
<dbReference type="SUPFAM" id="SSF75005">
    <property type="entry name" value="Arabinanase/levansucrase/invertase"/>
    <property type="match status" value="1"/>
</dbReference>
<proteinExistence type="inferred from homology"/>
<keyword evidence="2" id="KW-0808">Transferase</keyword>
<gene>
    <name evidence="4" type="ORF">GCM10011571_28150</name>
</gene>
<dbReference type="Proteomes" id="UP000625210">
    <property type="component" value="Unassembled WGS sequence"/>
</dbReference>
<comment type="caution">
    <text evidence="4">The sequence shown here is derived from an EMBL/GenBank/DDBJ whole genome shotgun (WGS) entry which is preliminary data.</text>
</comment>
<evidence type="ECO:0000313" key="5">
    <source>
        <dbReference type="Proteomes" id="UP000625210"/>
    </source>
</evidence>
<reference evidence="4" key="2">
    <citation type="submission" date="2020-09" db="EMBL/GenBank/DDBJ databases">
        <authorList>
            <person name="Sun Q."/>
            <person name="Zhou Y."/>
        </authorList>
    </citation>
    <scope>NUCLEOTIDE SEQUENCE</scope>
    <source>
        <strain evidence="4">CGMCC 1.15179</strain>
    </source>
</reference>
<dbReference type="PIRSF" id="PIRSF016202">
    <property type="entry name" value="PH1107"/>
    <property type="match status" value="1"/>
</dbReference>
<comment type="similarity">
    <text evidence="3">Belongs to the glycosyl hydrolase 130 family.</text>
</comment>
<keyword evidence="1" id="KW-0328">Glycosyltransferase</keyword>
<dbReference type="PANTHER" id="PTHR34106:SF5">
    <property type="entry name" value="GLYCOSIDASE"/>
    <property type="match status" value="1"/>
</dbReference>
<evidence type="ECO:0000256" key="1">
    <source>
        <dbReference type="ARBA" id="ARBA00022676"/>
    </source>
</evidence>
<evidence type="ECO:0000256" key="2">
    <source>
        <dbReference type="ARBA" id="ARBA00022679"/>
    </source>
</evidence>
<dbReference type="RefSeq" id="WP_229752002.1">
    <property type="nucleotide sequence ID" value="NZ_BMHQ01000010.1"/>
</dbReference>
<keyword evidence="5" id="KW-1185">Reference proteome</keyword>
<dbReference type="AlphaFoldDB" id="A0A8J2VEB5"/>
<evidence type="ECO:0000313" key="4">
    <source>
        <dbReference type="EMBL" id="GGE24383.1"/>
    </source>
</evidence>
<sequence>MTATMLQSFPFGQFIKCEKNPILSPRGDGWESKDVFNPAAVVKDDKVYLLYRAEDHSGPGEWNGSSRIGLAVSEDGIHFERFPEPVLVPTEPYEQPGGCEDPRVTKIGDTYILTYTAFDGDCARMCLATSKDLVNWEKHGVVFPGWKGDQPKEWSKSGAILSEKINGKYVMYFGDSSIWIAWSEDGIHWEPEEEPVLQVRPGSFDSLLVEPGPQPLLTPEGILLIYNGARKLSETGKSGSGNIHPSPVRYEAGQVLFSRENPRQVLRRTDTPFFTPESRDEVEGQVDNVVFLEGLTEFRGAWYLYYGMADSKIGTAVYRP</sequence>
<reference evidence="4" key="1">
    <citation type="journal article" date="2014" name="Int. J. Syst. Evol. Microbiol.">
        <title>Complete genome sequence of Corynebacterium casei LMG S-19264T (=DSM 44701T), isolated from a smear-ripened cheese.</title>
        <authorList>
            <consortium name="US DOE Joint Genome Institute (JGI-PGF)"/>
            <person name="Walter F."/>
            <person name="Albersmeier A."/>
            <person name="Kalinowski J."/>
            <person name="Ruckert C."/>
        </authorList>
    </citation>
    <scope>NUCLEOTIDE SEQUENCE</scope>
    <source>
        <strain evidence="4">CGMCC 1.15179</strain>
    </source>
</reference>
<dbReference type="PANTHER" id="PTHR34106">
    <property type="entry name" value="GLYCOSIDASE"/>
    <property type="match status" value="1"/>
</dbReference>
<name>A0A8J2VEB5_9BACL</name>
<dbReference type="InterPro" id="IPR007184">
    <property type="entry name" value="Mannoside_phosphorylase"/>
</dbReference>
<dbReference type="EMBL" id="BMHQ01000010">
    <property type="protein sequence ID" value="GGE24383.1"/>
    <property type="molecule type" value="Genomic_DNA"/>
</dbReference>
<dbReference type="CDD" id="cd18610">
    <property type="entry name" value="GH130_BT3780-like"/>
    <property type="match status" value="1"/>
</dbReference>
<dbReference type="Gene3D" id="2.115.10.20">
    <property type="entry name" value="Glycosyl hydrolase domain, family 43"/>
    <property type="match status" value="1"/>
</dbReference>
<accession>A0A8J2VEB5</accession>
<evidence type="ECO:0000256" key="3">
    <source>
        <dbReference type="ARBA" id="ARBA00024356"/>
    </source>
</evidence>
<dbReference type="GO" id="GO:0016757">
    <property type="term" value="F:glycosyltransferase activity"/>
    <property type="evidence" value="ECO:0007669"/>
    <property type="project" value="UniProtKB-KW"/>
</dbReference>